<feature type="coiled-coil region" evidence="1">
    <location>
        <begin position="192"/>
        <end position="222"/>
    </location>
</feature>
<name>A0A8H6ZNP1_PLEOS</name>
<evidence type="ECO:0000313" key="3">
    <source>
        <dbReference type="EMBL" id="KAF7426023.1"/>
    </source>
</evidence>
<feature type="region of interest" description="Disordered" evidence="2">
    <location>
        <begin position="150"/>
        <end position="174"/>
    </location>
</feature>
<evidence type="ECO:0000256" key="1">
    <source>
        <dbReference type="SAM" id="Coils"/>
    </source>
</evidence>
<feature type="coiled-coil region" evidence="1">
    <location>
        <begin position="664"/>
        <end position="694"/>
    </location>
</feature>
<feature type="compositionally biased region" description="Basic and acidic residues" evidence="2">
    <location>
        <begin position="48"/>
        <end position="59"/>
    </location>
</feature>
<feature type="coiled-coil region" evidence="1">
    <location>
        <begin position="739"/>
        <end position="793"/>
    </location>
</feature>
<evidence type="ECO:0000256" key="2">
    <source>
        <dbReference type="SAM" id="MobiDB-lite"/>
    </source>
</evidence>
<accession>A0A8H6ZNP1</accession>
<gene>
    <name evidence="3" type="ORF">PC9H_008388</name>
</gene>
<proteinExistence type="predicted"/>
<dbReference type="AlphaFoldDB" id="A0A8H6ZNP1"/>
<protein>
    <submittedName>
        <fullName evidence="3">Uncharacterized protein</fullName>
    </submittedName>
</protein>
<feature type="region of interest" description="Disordered" evidence="2">
    <location>
        <begin position="1030"/>
        <end position="1054"/>
    </location>
</feature>
<feature type="coiled-coil region" evidence="1">
    <location>
        <begin position="432"/>
        <end position="508"/>
    </location>
</feature>
<feature type="region of interest" description="Disordered" evidence="2">
    <location>
        <begin position="1"/>
        <end position="34"/>
    </location>
</feature>
<keyword evidence="4" id="KW-1185">Reference proteome</keyword>
<feature type="coiled-coil region" evidence="1">
    <location>
        <begin position="260"/>
        <end position="312"/>
    </location>
</feature>
<dbReference type="RefSeq" id="XP_036629327.1">
    <property type="nucleotide sequence ID" value="XM_036777899.1"/>
</dbReference>
<keyword evidence="1" id="KW-0175">Coiled coil</keyword>
<dbReference type="GeneID" id="59378206"/>
<dbReference type="Proteomes" id="UP000623687">
    <property type="component" value="Unassembled WGS sequence"/>
</dbReference>
<dbReference type="VEuPathDB" id="FungiDB:PC9H_008388"/>
<feature type="region of interest" description="Disordered" evidence="2">
    <location>
        <begin position="952"/>
        <end position="980"/>
    </location>
</feature>
<dbReference type="EMBL" id="JACETU010000006">
    <property type="protein sequence ID" value="KAF7426023.1"/>
    <property type="molecule type" value="Genomic_DNA"/>
</dbReference>
<evidence type="ECO:0000313" key="4">
    <source>
        <dbReference type="Proteomes" id="UP000623687"/>
    </source>
</evidence>
<sequence length="1054" mass="117060">MDSDPPDVPISNIPTLKLGSKHVVGNRPHPTQPNPPFKLFSLANTQTHSRDLTENEGSGRMDGQTTKRFGASPVWNTRRQPFALQARRTNQSAAPAMFGLDGAHTSSNTNAYASKMVDYNEHHHDNMPRAGTDLSPGAALPSNNAYLAPLKASNPARRPPSNHSASPHVASQDQDIEYDAEDPLTRAMKLGASHLKQHKDEIRQQRQEIEELHQRLDSLTVERAHEAAAHVKALADANRLNSEELARCKEAQSLELTRIKEAAKSELDASLAEAKAAREEASRIKQMTNIHAERDQNDLQTARSKLEALKGLTKKVVEESNQRFSDLQIVFQDLKRKYDAMHGTLQTVTHEVKDVRKTAGNGLKARQVNEILRGKLHLLSAQLADAHERVKAFEAKQIADEGKLNLWTRQLSEAGERNVTLVSKLDAREHETMQALADAARLEEKLANTEERCQTLTRNLEQKCMQMVELESVKEEYLADLDMSATRLRALEMQLNTTQSELEHSNLEMKLMASAKDELANISTSVTERCRVLEREKGDLEAKDRFLEGQIKMIQASFDAANVELKQAQIREQLSSQAARRVEPLESSLETANTSLRKAELALSSYESKFSALQDRFNSQAVALRASQDQCIHLQDRLSTAEATNTTRVSLSASEWQTEAVALKEHCEARENQVNKALEDIKRQQNAMAIANADIKRQPSVDLERQLAQQEALYSKLIDAHEQRSKASEREIVAIRHKCNESDAKIQSLTSELANARAAAATPSAAPELEARLQKQQNRIEELEGIVTDLSRRSSTLFQRYQDGALDDSEKGFVDILLQQARGVHEDDLVSKGNELRRSLQTKVAVLESTLARRLQSKDPEVRGMDTADSIINIKTWVLSSPATGDGMNVDTAKEEVGIDPRMTNNASTTVDLPQGSKMDVTSTAAFFDTIPIGTSQDVSSLPMSLASRRTRRNTGLKNSQPPRTGPPEQDLAAPGSSAPGFSHLDAILSDLSDFDDDVPSSKQALGNNSFFYSVIFFVHCFADVKQKTTVQKEGNTRRKRADNAPAKSRKRKD</sequence>
<reference evidence="3" key="1">
    <citation type="submission" date="2019-07" db="EMBL/GenBank/DDBJ databases">
        <authorList>
            <person name="Palmer J.M."/>
        </authorList>
    </citation>
    <scope>NUCLEOTIDE SEQUENCE</scope>
    <source>
        <strain evidence="3">PC9</strain>
    </source>
</reference>
<feature type="coiled-coil region" evidence="1">
    <location>
        <begin position="589"/>
        <end position="616"/>
    </location>
</feature>
<feature type="region of interest" description="Disordered" evidence="2">
    <location>
        <begin position="48"/>
        <end position="69"/>
    </location>
</feature>
<organism evidence="3 4">
    <name type="scientific">Pleurotus ostreatus</name>
    <name type="common">Oyster mushroom</name>
    <name type="synonym">White-rot fungus</name>
    <dbReference type="NCBI Taxonomy" id="5322"/>
    <lineage>
        <taxon>Eukaryota</taxon>
        <taxon>Fungi</taxon>
        <taxon>Dikarya</taxon>
        <taxon>Basidiomycota</taxon>
        <taxon>Agaricomycotina</taxon>
        <taxon>Agaricomycetes</taxon>
        <taxon>Agaricomycetidae</taxon>
        <taxon>Agaricales</taxon>
        <taxon>Pleurotineae</taxon>
        <taxon>Pleurotaceae</taxon>
        <taxon>Pleurotus</taxon>
    </lineage>
</organism>
<dbReference type="OrthoDB" id="3246510at2759"/>
<comment type="caution">
    <text evidence="3">The sequence shown here is derived from an EMBL/GenBank/DDBJ whole genome shotgun (WGS) entry which is preliminary data.</text>
</comment>
<feature type="compositionally biased region" description="Polar residues" evidence="2">
    <location>
        <begin position="161"/>
        <end position="173"/>
    </location>
</feature>